<accession>A0A250WR47</accession>
<reference evidence="4 5" key="1">
    <citation type="submission" date="2017-08" db="EMBL/GenBank/DDBJ databases">
        <title>Acidophilic green algal genome provides insights into adaptation to an acidic environment.</title>
        <authorList>
            <person name="Hirooka S."/>
            <person name="Hirose Y."/>
            <person name="Kanesaki Y."/>
            <person name="Higuchi S."/>
            <person name="Fujiwara T."/>
            <person name="Onuma R."/>
            <person name="Era A."/>
            <person name="Ohbayashi R."/>
            <person name="Uzuka A."/>
            <person name="Nozaki H."/>
            <person name="Yoshikawa H."/>
            <person name="Miyagishima S.Y."/>
        </authorList>
    </citation>
    <scope>NUCLEOTIDE SEQUENCE [LARGE SCALE GENOMIC DNA]</scope>
    <source>
        <strain evidence="4 5">NIES-2499</strain>
    </source>
</reference>
<evidence type="ECO:0000256" key="1">
    <source>
        <dbReference type="PROSITE-ProRule" id="PRU00094"/>
    </source>
</evidence>
<evidence type="ECO:0000256" key="2">
    <source>
        <dbReference type="SAM" id="MobiDB-lite"/>
    </source>
</evidence>
<dbReference type="Gene3D" id="3.30.50.10">
    <property type="entry name" value="Erythroid Transcription Factor GATA-1, subunit A"/>
    <property type="match status" value="1"/>
</dbReference>
<dbReference type="SUPFAM" id="SSF57716">
    <property type="entry name" value="Glucocorticoid receptor-like (DNA-binding domain)"/>
    <property type="match status" value="1"/>
</dbReference>
<dbReference type="Pfam" id="PF00320">
    <property type="entry name" value="GATA"/>
    <property type="match status" value="1"/>
</dbReference>
<protein>
    <recommendedName>
        <fullName evidence="3">GATA-type domain-containing protein</fullName>
    </recommendedName>
</protein>
<sequence>MASVVASPRLKSNSGLAVPELQMSSAVGCGVSSLFLEAEDAQPFNGLDDACFSLEASEGAFHFDNHKDRYQEIQHAFCTHPCLSLEDQMHPQPNSVSQFLLLDDDEEETMHASSTRQVPSISKKEGVSKGLGFNKSSCDHSMKYEGIISDDFTPGYPASASLFLHNEEEDVSLYTSTYPAVPGDCNLSDGMVEDSNNNCLPPSKRSSDTSAMLQSSSEASVLQSYLTRPPSQCQLSANPTCTLHSSTSDKHSGALYCLAILDESSGKPIRAATCAEAHMLKQHKVSRTLPQTNRLISSSRATSHATTGDVVKQNTVIEPSVRVSRRQAKQEPEQCLDASLSSVDLEQGSSEVQAQVVTASKTFTCNPRRGGPCDYCGATESPQWRRGPTSTPVLCNACGMRFRRTNQLSPGPPVLVSTPATKSSSASKLKRVSSGVAMSPPPPVPVPLPSSSATQLSASAAMEICVEEQQQQPVKRLRRASAVAAVAAVAASVAASVAAES</sequence>
<dbReference type="STRING" id="1157962.A0A250WR47"/>
<keyword evidence="1" id="KW-0863">Zinc-finger</keyword>
<dbReference type="Proteomes" id="UP000232323">
    <property type="component" value="Unassembled WGS sequence"/>
</dbReference>
<evidence type="ECO:0000259" key="3">
    <source>
        <dbReference type="PROSITE" id="PS50114"/>
    </source>
</evidence>
<feature type="domain" description="GATA-type" evidence="3">
    <location>
        <begin position="367"/>
        <end position="410"/>
    </location>
</feature>
<dbReference type="AlphaFoldDB" id="A0A250WR47"/>
<name>A0A250WR47_9CHLO</name>
<dbReference type="SMART" id="SM00401">
    <property type="entry name" value="ZnF_GATA"/>
    <property type="match status" value="1"/>
</dbReference>
<dbReference type="GO" id="GO:0006355">
    <property type="term" value="P:regulation of DNA-templated transcription"/>
    <property type="evidence" value="ECO:0007669"/>
    <property type="project" value="InterPro"/>
</dbReference>
<dbReference type="GO" id="GO:0008270">
    <property type="term" value="F:zinc ion binding"/>
    <property type="evidence" value="ECO:0007669"/>
    <property type="project" value="UniProtKB-KW"/>
</dbReference>
<dbReference type="CDD" id="cd00202">
    <property type="entry name" value="ZnF_GATA"/>
    <property type="match status" value="1"/>
</dbReference>
<dbReference type="EMBL" id="BEGY01000003">
    <property type="protein sequence ID" value="GAX73298.1"/>
    <property type="molecule type" value="Genomic_DNA"/>
</dbReference>
<keyword evidence="5" id="KW-1185">Reference proteome</keyword>
<organism evidence="4 5">
    <name type="scientific">Chlamydomonas eustigma</name>
    <dbReference type="NCBI Taxonomy" id="1157962"/>
    <lineage>
        <taxon>Eukaryota</taxon>
        <taxon>Viridiplantae</taxon>
        <taxon>Chlorophyta</taxon>
        <taxon>core chlorophytes</taxon>
        <taxon>Chlorophyceae</taxon>
        <taxon>CS clade</taxon>
        <taxon>Chlamydomonadales</taxon>
        <taxon>Chlamydomonadaceae</taxon>
        <taxon>Chlamydomonas</taxon>
    </lineage>
</organism>
<dbReference type="OrthoDB" id="515401at2759"/>
<evidence type="ECO:0000313" key="4">
    <source>
        <dbReference type="EMBL" id="GAX73298.1"/>
    </source>
</evidence>
<dbReference type="InterPro" id="IPR000679">
    <property type="entry name" value="Znf_GATA"/>
</dbReference>
<keyword evidence="1" id="KW-0862">Zinc</keyword>
<dbReference type="GO" id="GO:0043565">
    <property type="term" value="F:sequence-specific DNA binding"/>
    <property type="evidence" value="ECO:0007669"/>
    <property type="project" value="InterPro"/>
</dbReference>
<feature type="compositionally biased region" description="Low complexity" evidence="2">
    <location>
        <begin position="417"/>
        <end position="438"/>
    </location>
</feature>
<keyword evidence="1" id="KW-0479">Metal-binding</keyword>
<dbReference type="PROSITE" id="PS50114">
    <property type="entry name" value="GATA_ZN_FINGER_2"/>
    <property type="match status" value="1"/>
</dbReference>
<dbReference type="InterPro" id="IPR013088">
    <property type="entry name" value="Znf_NHR/GATA"/>
</dbReference>
<feature type="region of interest" description="Disordered" evidence="2">
    <location>
        <begin position="409"/>
        <end position="442"/>
    </location>
</feature>
<gene>
    <name evidence="4" type="ORF">CEUSTIGMA_g752.t1</name>
</gene>
<evidence type="ECO:0000313" key="5">
    <source>
        <dbReference type="Proteomes" id="UP000232323"/>
    </source>
</evidence>
<proteinExistence type="predicted"/>
<comment type="caution">
    <text evidence="4">The sequence shown here is derived from an EMBL/GenBank/DDBJ whole genome shotgun (WGS) entry which is preliminary data.</text>
</comment>